<dbReference type="RefSeq" id="WP_406646870.1">
    <property type="nucleotide sequence ID" value="NZ_CP123584.1"/>
</dbReference>
<gene>
    <name evidence="1" type="ORF">QEZ52_00315</name>
</gene>
<evidence type="ECO:0000313" key="2">
    <source>
        <dbReference type="Proteomes" id="UP001623232"/>
    </source>
</evidence>
<sequence length="129" mass="13892">MAVTVTDWIAYAAARGDVVEDDAASASALIRATDYITFHHVNRFMAGYDATSPNVDEATYEAAKLELATPGFFSKTFTPAEQRVLVEVKGIKWERVGDATGSEAATPVSTKIEAMLSPYINRVPGAFTV</sequence>
<proteinExistence type="predicted"/>
<protein>
    <submittedName>
        <fullName evidence="1">Uncharacterized protein</fullName>
    </submittedName>
</protein>
<keyword evidence="2" id="KW-1185">Reference proteome</keyword>
<reference evidence="1 2" key="1">
    <citation type="submission" date="2023-04" db="EMBL/GenBank/DDBJ databases">
        <title>Complete genome sequence of Alisedimentitalea scapharcae.</title>
        <authorList>
            <person name="Rong J.-C."/>
            <person name="Yi M.-L."/>
            <person name="Zhao Q."/>
        </authorList>
    </citation>
    <scope>NUCLEOTIDE SEQUENCE [LARGE SCALE GENOMIC DNA]</scope>
    <source>
        <strain evidence="1 2">KCTC 42119</strain>
    </source>
</reference>
<name>A0ABZ2XUP0_9RHOB</name>
<evidence type="ECO:0000313" key="1">
    <source>
        <dbReference type="EMBL" id="WZK89027.1"/>
    </source>
</evidence>
<dbReference type="Proteomes" id="UP001623232">
    <property type="component" value="Chromosome"/>
</dbReference>
<accession>A0ABZ2XUP0</accession>
<dbReference type="EMBL" id="CP123584">
    <property type="protein sequence ID" value="WZK89027.1"/>
    <property type="molecule type" value="Genomic_DNA"/>
</dbReference>
<organism evidence="1 2">
    <name type="scientific">Aliisedimentitalea scapharcae</name>
    <dbReference type="NCBI Taxonomy" id="1524259"/>
    <lineage>
        <taxon>Bacteria</taxon>
        <taxon>Pseudomonadati</taxon>
        <taxon>Pseudomonadota</taxon>
        <taxon>Alphaproteobacteria</taxon>
        <taxon>Rhodobacterales</taxon>
        <taxon>Roseobacteraceae</taxon>
        <taxon>Aliisedimentitalea</taxon>
    </lineage>
</organism>